<keyword evidence="3" id="KW-0238">DNA-binding</keyword>
<organism evidence="7 8">
    <name type="scientific">Nematocida parisii (strain ERTm3)</name>
    <name type="common">Nematode killer fungus</name>
    <dbReference type="NCBI Taxonomy" id="935791"/>
    <lineage>
        <taxon>Eukaryota</taxon>
        <taxon>Fungi</taxon>
        <taxon>Fungi incertae sedis</taxon>
        <taxon>Microsporidia</taxon>
        <taxon>Nematocida</taxon>
    </lineage>
</organism>
<dbReference type="AlphaFoldDB" id="I3EH26"/>
<dbReference type="GO" id="GO:0005634">
    <property type="term" value="C:nucleus"/>
    <property type="evidence" value="ECO:0007669"/>
    <property type="project" value="UniProtKB-SubCell"/>
</dbReference>
<gene>
    <name evidence="7" type="ORF">NEQG_01213</name>
</gene>
<feature type="domain" description="HSF-type DNA-binding" evidence="6">
    <location>
        <begin position="1"/>
        <end position="93"/>
    </location>
</feature>
<dbReference type="OMA" id="LMRWCDE"/>
<evidence type="ECO:0000313" key="8">
    <source>
        <dbReference type="Proteomes" id="UP000002872"/>
    </source>
</evidence>
<dbReference type="HOGENOM" id="CLU_030308_8_1_1"/>
<comment type="subcellular location">
    <subcellularLocation>
        <location evidence="1">Nucleus</location>
    </subcellularLocation>
</comment>
<proteinExistence type="inferred from homology"/>
<dbReference type="InParanoid" id="I3EH26"/>
<evidence type="ECO:0000256" key="4">
    <source>
        <dbReference type="ARBA" id="ARBA00023242"/>
    </source>
</evidence>
<reference evidence="7" key="1">
    <citation type="submission" date="2011-01" db="EMBL/GenBank/DDBJ databases">
        <title>The Genome Sequence of Nematocida parisii strain ERTm3.</title>
        <authorList>
            <consortium name="The Broad Institute Genome Sequencing Platform"/>
            <consortium name="The Broad Institute Genome Sequencing Center for Infectious Disease"/>
            <person name="Cuomo C."/>
            <person name="Troemel E."/>
            <person name="Young S.K."/>
            <person name="Zeng Q."/>
            <person name="Gargeya S."/>
            <person name="Fitzgerald M."/>
            <person name="Haas B."/>
            <person name="Abouelleil A."/>
            <person name="Alvarado L."/>
            <person name="Arachchi H.M."/>
            <person name="Berlin A."/>
            <person name="Chapman S.B."/>
            <person name="Gearin G."/>
            <person name="Goldberg J."/>
            <person name="Griggs A."/>
            <person name="Gujja S."/>
            <person name="Hansen M."/>
            <person name="Heiman D."/>
            <person name="Howarth C."/>
            <person name="Larimer J."/>
            <person name="Lui A."/>
            <person name="MacDonald P.J.P."/>
            <person name="McCowen C."/>
            <person name="Montmayeur A."/>
            <person name="Murphy C."/>
            <person name="Neiman D."/>
            <person name="Pearson M."/>
            <person name="Priest M."/>
            <person name="Roberts A."/>
            <person name="Saif S."/>
            <person name="Shea T."/>
            <person name="Sisk P."/>
            <person name="Stolte C."/>
            <person name="Sykes S."/>
            <person name="Wortman J."/>
            <person name="Nusbaum C."/>
            <person name="Birren B."/>
        </authorList>
    </citation>
    <scope>NUCLEOTIDE SEQUENCE</scope>
    <source>
        <strain evidence="7">ERTm3</strain>
    </source>
</reference>
<dbReference type="InterPro" id="IPR036390">
    <property type="entry name" value="WH_DNA-bd_sf"/>
</dbReference>
<dbReference type="EMBL" id="GL870878">
    <property type="protein sequence ID" value="EIJ88523.1"/>
    <property type="molecule type" value="Genomic_DNA"/>
</dbReference>
<comment type="similarity">
    <text evidence="2 5">Belongs to the HSF family.</text>
</comment>
<dbReference type="InterPro" id="IPR000232">
    <property type="entry name" value="HSF_DNA-bd"/>
</dbReference>
<evidence type="ECO:0000256" key="2">
    <source>
        <dbReference type="ARBA" id="ARBA00006403"/>
    </source>
</evidence>
<dbReference type="Proteomes" id="UP000002872">
    <property type="component" value="Unassembled WGS sequence"/>
</dbReference>
<dbReference type="Gene3D" id="1.10.10.10">
    <property type="entry name" value="Winged helix-like DNA-binding domain superfamily/Winged helix DNA-binding domain"/>
    <property type="match status" value="1"/>
</dbReference>
<dbReference type="GO" id="GO:0043565">
    <property type="term" value="F:sequence-specific DNA binding"/>
    <property type="evidence" value="ECO:0007669"/>
    <property type="project" value="InterPro"/>
</dbReference>
<accession>I3EH26</accession>
<dbReference type="SMART" id="SM00415">
    <property type="entry name" value="HSF"/>
    <property type="match status" value="1"/>
</dbReference>
<dbReference type="PANTHER" id="PTHR10015">
    <property type="entry name" value="HEAT SHOCK TRANSCRIPTION FACTOR"/>
    <property type="match status" value="1"/>
</dbReference>
<keyword evidence="8" id="KW-1185">Reference proteome</keyword>
<dbReference type="Pfam" id="PF00447">
    <property type="entry name" value="HSF_DNA-bind"/>
    <property type="match status" value="1"/>
</dbReference>
<sequence>MHKFLRNLYSVVCSETDPSIVWNEEGNGFVILDKAEFMRNSFSKLCKSDEYGTFIRQLNNYGFSKEKRLGVDEFTNPKFIKGSPHLLEVLKRKAILPNEKINELAIVQNNQAVLHNNMSAMNEMNRKLSREVYILKKKVDQQDRTINELVRAFIRIFNKQETKEETLRLKDNTEIGNILLDIPAQPPAESEDISIDEFLNNEFDQV</sequence>
<dbReference type="InterPro" id="IPR036388">
    <property type="entry name" value="WH-like_DNA-bd_sf"/>
</dbReference>
<dbReference type="SUPFAM" id="SSF46785">
    <property type="entry name" value="Winged helix' DNA-binding domain"/>
    <property type="match status" value="1"/>
</dbReference>
<dbReference type="PANTHER" id="PTHR10015:SF427">
    <property type="entry name" value="HEAT SHOCK FACTOR PROTEIN"/>
    <property type="match status" value="1"/>
</dbReference>
<dbReference type="STRING" id="935791.I3EH26"/>
<protein>
    <recommendedName>
        <fullName evidence="6">HSF-type DNA-binding domain-containing protein</fullName>
    </recommendedName>
</protein>
<keyword evidence="4" id="KW-0539">Nucleus</keyword>
<name>I3EH26_NEMP3</name>
<evidence type="ECO:0000313" key="7">
    <source>
        <dbReference type="EMBL" id="EIJ88523.1"/>
    </source>
</evidence>
<evidence type="ECO:0000259" key="6">
    <source>
        <dbReference type="SMART" id="SM00415"/>
    </source>
</evidence>
<evidence type="ECO:0000256" key="1">
    <source>
        <dbReference type="ARBA" id="ARBA00004123"/>
    </source>
</evidence>
<dbReference type="OrthoDB" id="60033at2759"/>
<dbReference type="GO" id="GO:0003700">
    <property type="term" value="F:DNA-binding transcription factor activity"/>
    <property type="evidence" value="ECO:0007669"/>
    <property type="project" value="InterPro"/>
</dbReference>
<evidence type="ECO:0000256" key="5">
    <source>
        <dbReference type="RuleBase" id="RU004020"/>
    </source>
</evidence>
<dbReference type="VEuPathDB" id="MicrosporidiaDB:NEQG_01213"/>
<evidence type="ECO:0000256" key="3">
    <source>
        <dbReference type="ARBA" id="ARBA00023125"/>
    </source>
</evidence>